<protein>
    <submittedName>
        <fullName evidence="7">N-recognin zinc finger protein</fullName>
    </submittedName>
</protein>
<dbReference type="Pfam" id="PF02207">
    <property type="entry name" value="zf-UBR"/>
    <property type="match status" value="1"/>
</dbReference>
<keyword evidence="5" id="KW-0812">Transmembrane</keyword>
<dbReference type="CDD" id="cd19670">
    <property type="entry name" value="UBR-box_UBR1_2_3"/>
    <property type="match status" value="1"/>
</dbReference>
<evidence type="ECO:0000256" key="5">
    <source>
        <dbReference type="SAM" id="Phobius"/>
    </source>
</evidence>
<sequence>FISILGNLFKIKFKHKKKMKNQYKIGLLSIGGAAIAAGVYLYFFRRNLSVQQRYYKMLHSFKYDVFSCDQFQLSNMNLRFDQMLNFATHDEKDPDMIFSEKLQYKDIESLKQSGACGKGFGNGAIYYECLDCSPIRQELKNTHKVAEKDQIYLVLCEDCFFMKHKNHQFVKYDSGVSCDFKCHCGQSSFMDKEHFCSDHQGYEKLKDIFEEEQKQNQGLWNGVEKFFLDVFHLLFESMCELHLRKSQKKIKQEQLTTQTERINLIVELIFKKINEIIELNPPSIHFMPSILLKHLAKPIGLELVKEKQHDSTDYKWVRKINKDKKINNELSILDYIFLLYEFIDNQNDQLINDTFRALIKVDEIFSQRFCEIFIKTFRYSLREQNANVENYGIVNEGYLPSCSFILVEFICLNNVFNHLIDSLGVGIFEPLNFLIEWVEKKQRSIAELDYVQYILLNIAFEMFRFVNQLKVLLQKYPNELISKLHLLSFVLFKVNSFETTSENPEEYIPLFVCTLLQFRQLEKHVLYCYINICEGLLLINDEKLTNNIFPILIQEFKQTVIKARQFLDQKTQENKQFCTSSITLISHLPLLVALSERKLFSKEVISSFFKKHFEFDNESSKQKFFQSLHMISRSFQTFNQDINLYQLIFLYHQFIQNQQQANFYKELSRANEDFLFSCKYRIYDFLNLTYSIILLEDEQDYKKNGKHILSQYVQGYLSQLRQQMQGQEINPIKQLNLNSNSTILFQQIADSIPFFNVFANSYQLYFPELVASEKNEGKALIQKNIEEFIITNINLQKDSKMYIKDVLQLCSEQIYQTNIVEKYIQGVCQKTKNQDESQEIILLDEFKQKFYTRHILRYNSFDILEKLIAVTSKFSDSKEEYTCLGSDFNLKNLFPYQRDLCKKIFLDESYVEKLVKLNCIQNIKIIYMKSIIYQIFIVFKVIKSKDQVELFTEQEQSQIQKITEILKTKQLLDFYSSVNSKFEGREKLLFSELILINNLIHTYLQELHSN</sequence>
<keyword evidence="5" id="KW-0472">Membrane</keyword>
<evidence type="ECO:0000256" key="2">
    <source>
        <dbReference type="ARBA" id="ARBA00022771"/>
    </source>
</evidence>
<evidence type="ECO:0000313" key="7">
    <source>
        <dbReference type="EMBL" id="EAR81769.2"/>
    </source>
</evidence>
<keyword evidence="3" id="KW-0862">Zinc</keyword>
<dbReference type="GO" id="GO:0008270">
    <property type="term" value="F:zinc ion binding"/>
    <property type="evidence" value="ECO:0007669"/>
    <property type="project" value="UniProtKB-KW"/>
</dbReference>
<keyword evidence="8" id="KW-1185">Reference proteome</keyword>
<evidence type="ECO:0000313" key="8">
    <source>
        <dbReference type="Proteomes" id="UP000009168"/>
    </source>
</evidence>
<dbReference type="InterPro" id="IPR003126">
    <property type="entry name" value="Znf_UBR"/>
</dbReference>
<keyword evidence="1" id="KW-0479">Metal-binding</keyword>
<keyword evidence="5" id="KW-1133">Transmembrane helix</keyword>
<dbReference type="HOGENOM" id="CLU_318209_0_0_1"/>
<feature type="zinc finger region" description="UBR-type" evidence="4">
    <location>
        <begin position="114"/>
        <end position="201"/>
    </location>
</feature>
<dbReference type="KEGG" id="tet:TTHERM_01514310"/>
<dbReference type="AlphaFoldDB" id="Q228Q5"/>
<accession>Q228Q5</accession>
<dbReference type="GeneID" id="7845981"/>
<feature type="domain" description="UBR-type" evidence="6">
    <location>
        <begin position="114"/>
        <end position="201"/>
    </location>
</feature>
<dbReference type="RefSeq" id="XP_001029432.2">
    <property type="nucleotide sequence ID" value="XM_001029432.2"/>
</dbReference>
<dbReference type="SMART" id="SM00396">
    <property type="entry name" value="ZnF_UBR1"/>
    <property type="match status" value="1"/>
</dbReference>
<dbReference type="PROSITE" id="PS51157">
    <property type="entry name" value="ZF_UBR"/>
    <property type="match status" value="1"/>
</dbReference>
<evidence type="ECO:0000259" key="6">
    <source>
        <dbReference type="PROSITE" id="PS51157"/>
    </source>
</evidence>
<feature type="transmembrane region" description="Helical" evidence="5">
    <location>
        <begin position="21"/>
        <end position="43"/>
    </location>
</feature>
<dbReference type="EMBL" id="GG662610">
    <property type="protein sequence ID" value="EAR81769.2"/>
    <property type="molecule type" value="Genomic_DNA"/>
</dbReference>
<evidence type="ECO:0000256" key="4">
    <source>
        <dbReference type="PROSITE-ProRule" id="PRU00508"/>
    </source>
</evidence>
<evidence type="ECO:0000256" key="1">
    <source>
        <dbReference type="ARBA" id="ARBA00022723"/>
    </source>
</evidence>
<proteinExistence type="predicted"/>
<gene>
    <name evidence="7" type="ORF">TTHERM_01514310</name>
</gene>
<reference evidence="8" key="1">
    <citation type="journal article" date="2006" name="PLoS Biol.">
        <title>Macronuclear genome sequence of the ciliate Tetrahymena thermophila, a model eukaryote.</title>
        <authorList>
            <person name="Eisen J.A."/>
            <person name="Coyne R.S."/>
            <person name="Wu M."/>
            <person name="Wu D."/>
            <person name="Thiagarajan M."/>
            <person name="Wortman J.R."/>
            <person name="Badger J.H."/>
            <person name="Ren Q."/>
            <person name="Amedeo P."/>
            <person name="Jones K.M."/>
            <person name="Tallon L.J."/>
            <person name="Delcher A.L."/>
            <person name="Salzberg S.L."/>
            <person name="Silva J.C."/>
            <person name="Haas B.J."/>
            <person name="Majoros W.H."/>
            <person name="Farzad M."/>
            <person name="Carlton J.M."/>
            <person name="Smith R.K. Jr."/>
            <person name="Garg J."/>
            <person name="Pearlman R.E."/>
            <person name="Karrer K.M."/>
            <person name="Sun L."/>
            <person name="Manning G."/>
            <person name="Elde N.C."/>
            <person name="Turkewitz A.P."/>
            <person name="Asai D.J."/>
            <person name="Wilkes D.E."/>
            <person name="Wang Y."/>
            <person name="Cai H."/>
            <person name="Collins K."/>
            <person name="Stewart B.A."/>
            <person name="Lee S.R."/>
            <person name="Wilamowska K."/>
            <person name="Weinberg Z."/>
            <person name="Ruzzo W.L."/>
            <person name="Wloga D."/>
            <person name="Gaertig J."/>
            <person name="Frankel J."/>
            <person name="Tsao C.-C."/>
            <person name="Gorovsky M.A."/>
            <person name="Keeling P.J."/>
            <person name="Waller R.F."/>
            <person name="Patron N.J."/>
            <person name="Cherry J.M."/>
            <person name="Stover N.A."/>
            <person name="Krieger C.J."/>
            <person name="del Toro C."/>
            <person name="Ryder H.F."/>
            <person name="Williamson S.C."/>
            <person name="Barbeau R.A."/>
            <person name="Hamilton E.P."/>
            <person name="Orias E."/>
        </authorList>
    </citation>
    <scope>NUCLEOTIDE SEQUENCE [LARGE SCALE GENOMIC DNA]</scope>
    <source>
        <strain evidence="8">SB210</strain>
    </source>
</reference>
<dbReference type="InParanoid" id="Q228Q5"/>
<evidence type="ECO:0000256" key="3">
    <source>
        <dbReference type="ARBA" id="ARBA00022833"/>
    </source>
</evidence>
<name>Q228Q5_TETTS</name>
<feature type="non-terminal residue" evidence="7">
    <location>
        <position position="1"/>
    </location>
</feature>
<keyword evidence="2" id="KW-0863">Zinc-finger</keyword>
<organism evidence="7 8">
    <name type="scientific">Tetrahymena thermophila (strain SB210)</name>
    <dbReference type="NCBI Taxonomy" id="312017"/>
    <lineage>
        <taxon>Eukaryota</taxon>
        <taxon>Sar</taxon>
        <taxon>Alveolata</taxon>
        <taxon>Ciliophora</taxon>
        <taxon>Intramacronucleata</taxon>
        <taxon>Oligohymenophorea</taxon>
        <taxon>Hymenostomatida</taxon>
        <taxon>Tetrahymenina</taxon>
        <taxon>Tetrahymenidae</taxon>
        <taxon>Tetrahymena</taxon>
    </lineage>
</organism>
<dbReference type="Proteomes" id="UP000009168">
    <property type="component" value="Unassembled WGS sequence"/>
</dbReference>